<dbReference type="Proteomes" id="UP000000267">
    <property type="component" value="Unassembled WGS sequence"/>
</dbReference>
<dbReference type="AlphaFoldDB" id="A7TMZ6"/>
<organism evidence="3">
    <name type="scientific">Vanderwaltozyma polyspora (strain ATCC 22028 / DSM 70294 / BCRC 21397 / CBS 2163 / NBRC 10782 / NRRL Y-8283 / UCD 57-17)</name>
    <name type="common">Kluyveromyces polysporus</name>
    <dbReference type="NCBI Taxonomy" id="436907"/>
    <lineage>
        <taxon>Eukaryota</taxon>
        <taxon>Fungi</taxon>
        <taxon>Dikarya</taxon>
        <taxon>Ascomycota</taxon>
        <taxon>Saccharomycotina</taxon>
        <taxon>Saccharomycetes</taxon>
        <taxon>Saccharomycetales</taxon>
        <taxon>Saccharomycetaceae</taxon>
        <taxon>Vanderwaltozyma</taxon>
    </lineage>
</organism>
<dbReference type="RefSeq" id="XP_001644242.1">
    <property type="nucleotide sequence ID" value="XM_001644192.1"/>
</dbReference>
<dbReference type="KEGG" id="vpo:Kpol_1051p34"/>
<feature type="compositionally biased region" description="Acidic residues" evidence="1">
    <location>
        <begin position="42"/>
        <end position="53"/>
    </location>
</feature>
<dbReference type="InParanoid" id="A7TMZ6"/>
<feature type="region of interest" description="Disordered" evidence="1">
    <location>
        <begin position="254"/>
        <end position="293"/>
    </location>
</feature>
<evidence type="ECO:0000256" key="1">
    <source>
        <dbReference type="SAM" id="MobiDB-lite"/>
    </source>
</evidence>
<dbReference type="PhylomeDB" id="A7TMZ6"/>
<feature type="compositionally biased region" description="Basic and acidic residues" evidence="1">
    <location>
        <begin position="54"/>
        <end position="64"/>
    </location>
</feature>
<dbReference type="eggNOG" id="ENOG502S1ET">
    <property type="taxonomic scope" value="Eukaryota"/>
</dbReference>
<feature type="compositionally biased region" description="Polar residues" evidence="1">
    <location>
        <begin position="443"/>
        <end position="453"/>
    </location>
</feature>
<dbReference type="OrthoDB" id="3993315at2759"/>
<dbReference type="GeneID" id="5544503"/>
<gene>
    <name evidence="2" type="ORF">Kpol_1051p34</name>
</gene>
<evidence type="ECO:0000313" key="3">
    <source>
        <dbReference type="Proteomes" id="UP000000267"/>
    </source>
</evidence>
<keyword evidence="3" id="KW-1185">Reference proteome</keyword>
<dbReference type="EMBL" id="DS480426">
    <property type="protein sequence ID" value="EDO16384.1"/>
    <property type="molecule type" value="Genomic_DNA"/>
</dbReference>
<feature type="compositionally biased region" description="Polar residues" evidence="1">
    <location>
        <begin position="393"/>
        <end position="408"/>
    </location>
</feature>
<dbReference type="FunCoup" id="A7TMZ6">
    <property type="interactions" value="48"/>
</dbReference>
<dbReference type="STRING" id="436907.A7TMZ6"/>
<feature type="compositionally biased region" description="Acidic residues" evidence="1">
    <location>
        <begin position="99"/>
        <end position="108"/>
    </location>
</feature>
<feature type="region of interest" description="Disordered" evidence="1">
    <location>
        <begin position="309"/>
        <end position="453"/>
    </location>
</feature>
<feature type="region of interest" description="Disordered" evidence="1">
    <location>
        <begin position="28"/>
        <end position="133"/>
    </location>
</feature>
<dbReference type="OMA" id="NTAPREF"/>
<sequence length="540" mass="60914">MSLDQEKIQKRLSQIEIDINQMNQMIDDNLLVNEEQQQEQQQEVEESTAEDDGGDLKNEEKTGVDESIPNEEITSETTDNAPAGDAIKKLDENNSDNWESVDENEDSIEVTTQEADIKEDHVEHEKEIENEQGSIVEAEIASETNNLKSIKEKTAMETTIEPQVLVISPNEEQKLTQRFDNIDISPASATDSIDRVFEETKMEFQRIKLENEKIIEENGEVDSTEHEEPSKEEIEIEIKESIKEEIVVKEVEANTIEDEVSSPRHEEPIVKNETEEVQVPEFDNEIKPGTVEEQSIDVEDLADEEILKTALEDNPIDTQIGTLESPENIESEKSTGNSMDMSNDSNIDNEVSDDTSSSIDTAKLEQTVLKGEIDRTISPIEPPSQIFVAKSNMKGSVNDKQGTRRSTNPFRVVSVSGSSSPRSNPSSRHASGSSNNEPRRIPSTESTSSVNSIEKLQSRQDYLIMKCSKLQKEINYLKNMNTQGMLSIEDSRKLNSAIQKLQDYLDRKTKEKYEVGLSLSRQLRKGVDRGENAQFWVSNK</sequence>
<reference evidence="2 3" key="1">
    <citation type="journal article" date="2007" name="Proc. Natl. Acad. Sci. U.S.A.">
        <title>Independent sorting-out of thousands of duplicated gene pairs in two yeast species descended from a whole-genome duplication.</title>
        <authorList>
            <person name="Scannell D.R."/>
            <person name="Frank A.C."/>
            <person name="Conant G.C."/>
            <person name="Byrne K.P."/>
            <person name="Woolfit M."/>
            <person name="Wolfe K.H."/>
        </authorList>
    </citation>
    <scope>NUCLEOTIDE SEQUENCE [LARGE SCALE GENOMIC DNA]</scope>
    <source>
        <strain evidence="3">ATCC 22028 / DSM 70294 / BCRC 21397 / CBS 2163 / NBRC 10782 / NRRL Y-8283 / UCD 57-17</strain>
    </source>
</reference>
<evidence type="ECO:0000313" key="2">
    <source>
        <dbReference type="EMBL" id="EDO16384.1"/>
    </source>
</evidence>
<protein>
    <recommendedName>
        <fullName evidence="4">Bud neck protein 5</fullName>
    </recommendedName>
</protein>
<accession>A7TMZ6</accession>
<name>A7TMZ6_VANPO</name>
<feature type="compositionally biased region" description="Polar residues" evidence="1">
    <location>
        <begin position="334"/>
        <end position="360"/>
    </location>
</feature>
<dbReference type="HOGENOM" id="CLU_050570_0_0_1"/>
<proteinExistence type="predicted"/>
<evidence type="ECO:0008006" key="4">
    <source>
        <dbReference type="Google" id="ProtNLM"/>
    </source>
</evidence>
<feature type="compositionally biased region" description="Low complexity" evidence="1">
    <location>
        <begin position="409"/>
        <end position="428"/>
    </location>
</feature>
<feature type="compositionally biased region" description="Basic and acidic residues" evidence="1">
    <location>
        <begin position="261"/>
        <end position="274"/>
    </location>
</feature>
<feature type="compositionally biased region" description="Basic and acidic residues" evidence="1">
    <location>
        <begin position="115"/>
        <end position="129"/>
    </location>
</feature>